<feature type="transmembrane region" description="Helical" evidence="1">
    <location>
        <begin position="75"/>
        <end position="93"/>
    </location>
</feature>
<feature type="transmembrane region" description="Helical" evidence="1">
    <location>
        <begin position="44"/>
        <end position="63"/>
    </location>
</feature>
<gene>
    <name evidence="2" type="ORF">ABEG20_19910</name>
</gene>
<reference evidence="2" key="1">
    <citation type="submission" date="2024-05" db="EMBL/GenBank/DDBJ databases">
        <authorList>
            <person name="Kim S."/>
            <person name="Heo J."/>
            <person name="Choi H."/>
            <person name="Choi Y."/>
            <person name="Kwon S.-W."/>
            <person name="Kim Y."/>
        </authorList>
    </citation>
    <scope>NUCLEOTIDE SEQUENCE</scope>
    <source>
        <strain evidence="2">KACC 23697</strain>
    </source>
</reference>
<keyword evidence="1" id="KW-0812">Transmembrane</keyword>
<dbReference type="RefSeq" id="WP_406824983.1">
    <property type="nucleotide sequence ID" value="NZ_CP157485.1"/>
</dbReference>
<accession>A0AAU7K4X7</accession>
<organism evidence="2">
    <name type="scientific">Pedobacter sp. KACC 23697</name>
    <dbReference type="NCBI Taxonomy" id="3149230"/>
    <lineage>
        <taxon>Bacteria</taxon>
        <taxon>Pseudomonadati</taxon>
        <taxon>Bacteroidota</taxon>
        <taxon>Sphingobacteriia</taxon>
        <taxon>Sphingobacteriales</taxon>
        <taxon>Sphingobacteriaceae</taxon>
        <taxon>Pedobacter</taxon>
    </lineage>
</organism>
<dbReference type="EMBL" id="CP157485">
    <property type="protein sequence ID" value="XBO47560.1"/>
    <property type="molecule type" value="Genomic_DNA"/>
</dbReference>
<name>A0AAU7K4X7_9SPHI</name>
<protein>
    <submittedName>
        <fullName evidence="2">Uncharacterized protein</fullName>
    </submittedName>
</protein>
<keyword evidence="1" id="KW-0472">Membrane</keyword>
<sequence>MKNTSRFFALLDLISIVLLARQFWQILTHLNEIPDQILSQAKVILLLPLFVSLFISAIGLTLFKKFGFIAYYIQFPFRLVVWVFSIGFITFLPEMLNLGERWFDILFRICFIAEFFRLYFTITIHRSVF</sequence>
<proteinExistence type="predicted"/>
<feature type="transmembrane region" description="Helical" evidence="1">
    <location>
        <begin position="105"/>
        <end position="124"/>
    </location>
</feature>
<dbReference type="AlphaFoldDB" id="A0AAU7K4X7"/>
<keyword evidence="1" id="KW-1133">Transmembrane helix</keyword>
<evidence type="ECO:0000256" key="1">
    <source>
        <dbReference type="SAM" id="Phobius"/>
    </source>
</evidence>
<feature type="transmembrane region" description="Helical" evidence="1">
    <location>
        <begin position="7"/>
        <end position="24"/>
    </location>
</feature>
<evidence type="ECO:0000313" key="2">
    <source>
        <dbReference type="EMBL" id="XBO47560.1"/>
    </source>
</evidence>